<evidence type="ECO:0000313" key="2">
    <source>
        <dbReference type="Proteomes" id="UP000642829"/>
    </source>
</evidence>
<gene>
    <name evidence="1" type="ORF">GCM10007047_17350</name>
</gene>
<dbReference type="AlphaFoldDB" id="A0A8J3DHM8"/>
<reference evidence="1" key="1">
    <citation type="journal article" date="2014" name="Int. J. Syst. Evol. Microbiol.">
        <title>Complete genome sequence of Corynebacterium casei LMG S-19264T (=DSM 44701T), isolated from a smear-ripened cheese.</title>
        <authorList>
            <consortium name="US DOE Joint Genome Institute (JGI-PGF)"/>
            <person name="Walter F."/>
            <person name="Albersmeier A."/>
            <person name="Kalinowski J."/>
            <person name="Ruckert C."/>
        </authorList>
    </citation>
    <scope>NUCLEOTIDE SEQUENCE</scope>
    <source>
        <strain evidence="1">KCTC 12870</strain>
    </source>
</reference>
<name>A0A8J3DHM8_9BACT</name>
<organism evidence="1 2">
    <name type="scientific">Cerasicoccus arenae</name>
    <dbReference type="NCBI Taxonomy" id="424488"/>
    <lineage>
        <taxon>Bacteria</taxon>
        <taxon>Pseudomonadati</taxon>
        <taxon>Verrucomicrobiota</taxon>
        <taxon>Opitutia</taxon>
        <taxon>Puniceicoccales</taxon>
        <taxon>Cerasicoccaceae</taxon>
        <taxon>Cerasicoccus</taxon>
    </lineage>
</organism>
<comment type="caution">
    <text evidence="1">The sequence shown here is derived from an EMBL/GenBank/DDBJ whole genome shotgun (WGS) entry which is preliminary data.</text>
</comment>
<dbReference type="EMBL" id="BMXG01000009">
    <property type="protein sequence ID" value="GHC01415.1"/>
    <property type="molecule type" value="Genomic_DNA"/>
</dbReference>
<dbReference type="InterPro" id="IPR008979">
    <property type="entry name" value="Galactose-bd-like_sf"/>
</dbReference>
<evidence type="ECO:0000313" key="1">
    <source>
        <dbReference type="EMBL" id="GHC01415.1"/>
    </source>
</evidence>
<proteinExistence type="predicted"/>
<keyword evidence="2" id="KW-1185">Reference proteome</keyword>
<dbReference type="Proteomes" id="UP000642829">
    <property type="component" value="Unassembled WGS sequence"/>
</dbReference>
<reference evidence="1" key="2">
    <citation type="submission" date="2020-09" db="EMBL/GenBank/DDBJ databases">
        <authorList>
            <person name="Sun Q."/>
            <person name="Kim S."/>
        </authorList>
    </citation>
    <scope>NUCLEOTIDE SEQUENCE</scope>
    <source>
        <strain evidence="1">KCTC 12870</strain>
    </source>
</reference>
<sequence>MSVMTGKRWPTLIALAGFILTVAHAGTVVLLTGEIIDGEVGLERGRITVQGAGVDRTVSDFELWHADFQPAGYAGEPGPLEAHYQENFTHAGVLMVNGSFLAGQIKEFTTEEVTVAYGEDKEKRVPLRDVSRINFTLAPVVNAIIPPGAQGVVMKNGSFVEGEFVKMVGDRIYIDSLIFGPKSFEKKQLHGLVLQDYATVSSAYIVTARNGGRLLANDIDLSGNDVKAKDPFFGEMTFKSDELASITVGSRRLRSLTDMSYIRRAPVSGDEDSLAIRTNPTTAEPLVVDPVERIVRMPAGNAMAVMADESYRGFVSRIGVPEGYPPDQQVIFQVRADRRVAFRSKPMNSSSPVQVVSVRDPIRQYVILEVLPVNENTREAPGLWIEPMMVRE</sequence>
<protein>
    <submittedName>
        <fullName evidence="1">Uncharacterized protein</fullName>
    </submittedName>
</protein>
<accession>A0A8J3DHM8</accession>
<dbReference type="SUPFAM" id="SSF49785">
    <property type="entry name" value="Galactose-binding domain-like"/>
    <property type="match status" value="1"/>
</dbReference>